<evidence type="ECO:0000256" key="2">
    <source>
        <dbReference type="ARBA" id="ARBA00022475"/>
    </source>
</evidence>
<dbReference type="EMBL" id="JACHBX010000001">
    <property type="protein sequence ID" value="MBB6133056.1"/>
    <property type="molecule type" value="Genomic_DNA"/>
</dbReference>
<dbReference type="SUPFAM" id="SSF54534">
    <property type="entry name" value="FKBP-like"/>
    <property type="match status" value="1"/>
</dbReference>
<dbReference type="InterPro" id="IPR000297">
    <property type="entry name" value="PPIase_PpiC"/>
</dbReference>
<dbReference type="PROSITE" id="PS50198">
    <property type="entry name" value="PPIC_PPIASE_2"/>
    <property type="match status" value="1"/>
</dbReference>
<dbReference type="Pfam" id="PF13624">
    <property type="entry name" value="SurA_N_3"/>
    <property type="match status" value="1"/>
</dbReference>
<evidence type="ECO:0000256" key="1">
    <source>
        <dbReference type="ARBA" id="ARBA00004382"/>
    </source>
</evidence>
<dbReference type="GO" id="GO:0003755">
    <property type="term" value="F:peptidyl-prolyl cis-trans isomerase activity"/>
    <property type="evidence" value="ECO:0007669"/>
    <property type="project" value="UniProtKB-KW"/>
</dbReference>
<evidence type="ECO:0000259" key="13">
    <source>
        <dbReference type="PROSITE" id="PS50198"/>
    </source>
</evidence>
<evidence type="ECO:0000256" key="6">
    <source>
        <dbReference type="ARBA" id="ARBA00023136"/>
    </source>
</evidence>
<gene>
    <name evidence="14" type="ORF">HD842_001167</name>
</gene>
<keyword evidence="6 12" id="KW-0472">Membrane</keyword>
<evidence type="ECO:0000313" key="14">
    <source>
        <dbReference type="EMBL" id="MBB6133056.1"/>
    </source>
</evidence>
<keyword evidence="5 12" id="KW-1133">Transmembrane helix</keyword>
<keyword evidence="7" id="KW-0143">Chaperone</keyword>
<dbReference type="InterPro" id="IPR027304">
    <property type="entry name" value="Trigger_fact/SurA_dom_sf"/>
</dbReference>
<keyword evidence="2" id="KW-1003">Cell membrane</keyword>
<dbReference type="GO" id="GO:0005886">
    <property type="term" value="C:plasma membrane"/>
    <property type="evidence" value="ECO:0007669"/>
    <property type="project" value="UniProtKB-SubCell"/>
</dbReference>
<keyword evidence="11" id="KW-0697">Rotamase</keyword>
<accession>A0A7W9WYB1</accession>
<comment type="similarity">
    <text evidence="8">Belongs to the PpiD chaperone family.</text>
</comment>
<evidence type="ECO:0000256" key="7">
    <source>
        <dbReference type="ARBA" id="ARBA00023186"/>
    </source>
</evidence>
<dbReference type="SUPFAM" id="SSF109998">
    <property type="entry name" value="Triger factor/SurA peptide-binding domain-like"/>
    <property type="match status" value="1"/>
</dbReference>
<keyword evidence="3" id="KW-0997">Cell inner membrane</keyword>
<sequence>MFEFIRNNKRWMYGILLLLIVPSFVFVGLESYQSNDAGTHVATVGGEKISRQEWEDAQRRQIDQARQMMGAQFDQKMFETAEAKKTILNNLVGERAISAEIARSHMNVSDATLQKTIMEIQQFRQPDGGFDMEGYKAALAAQGMTPAMFDQRLRRDLTVQQLTGSIQATAFAPRSVATRLSSINDQEREVQEIVFPVATYLPQVKVTDAMVKAYYDKNPTLFQIPEQVKAEYVVFNAATVENQVQVSDAEISDFYNKNLKTYTTPEQRSASHILITVAKDAKPADQAAAKTKAEAVLAQVRAAPANFAAIAKANSQDPGSAQAGGDLGVVEKGLFVKSVEDSIYALKEGETSGLVQSEFGWHIIKLNSIKPATQKSLDTAREQIAGDLKKQKMASKYTELAGVFTETAYDQSDSLKPVADKLKLQIQTVDNLTRTPNPALGDAPFNNAKFLTALFGNDALKNKRNTEAVEVAPSVLVAGRVVELRPAAKRPLAEVEAQIRQRVTIEEAVRLARQAGEAKLAAAKAAGDATGFGAPVIVSRTKQPTINQPGAIAVLKADATKLPAYVGVDVPGQGYAVYRINKVSQPAQLDAARRKQEADQIGNMMGQQQMVDYVEALKVKAKAKVTATPSQLGTNTDAQ</sequence>
<dbReference type="Gene3D" id="1.10.4030.10">
    <property type="entry name" value="Porin chaperone SurA, peptide-binding domain"/>
    <property type="match status" value="1"/>
</dbReference>
<evidence type="ECO:0000256" key="9">
    <source>
        <dbReference type="ARBA" id="ARBA00040743"/>
    </source>
</evidence>
<comment type="caution">
    <text evidence="14">The sequence shown here is derived from an EMBL/GenBank/DDBJ whole genome shotgun (WGS) entry which is preliminary data.</text>
</comment>
<evidence type="ECO:0000256" key="12">
    <source>
        <dbReference type="SAM" id="Phobius"/>
    </source>
</evidence>
<keyword evidence="11 14" id="KW-0413">Isomerase</keyword>
<dbReference type="InterPro" id="IPR052029">
    <property type="entry name" value="PpiD_chaperone"/>
</dbReference>
<evidence type="ECO:0000256" key="4">
    <source>
        <dbReference type="ARBA" id="ARBA00022692"/>
    </source>
</evidence>
<evidence type="ECO:0000256" key="3">
    <source>
        <dbReference type="ARBA" id="ARBA00022519"/>
    </source>
</evidence>
<keyword evidence="15" id="KW-1185">Reference proteome</keyword>
<dbReference type="RefSeq" id="WP_183552146.1">
    <property type="nucleotide sequence ID" value="NZ_JACHBX010000001.1"/>
</dbReference>
<evidence type="ECO:0000256" key="5">
    <source>
        <dbReference type="ARBA" id="ARBA00022989"/>
    </source>
</evidence>
<comment type="subcellular location">
    <subcellularLocation>
        <location evidence="1">Cell inner membrane</location>
        <topology evidence="1">Single-pass type II membrane protein</topology>
        <orientation evidence="1">Periplasmic side</orientation>
    </subcellularLocation>
</comment>
<evidence type="ECO:0000313" key="15">
    <source>
        <dbReference type="Proteomes" id="UP000540787"/>
    </source>
</evidence>
<dbReference type="Gene3D" id="3.10.50.40">
    <property type="match status" value="1"/>
</dbReference>
<dbReference type="InterPro" id="IPR046357">
    <property type="entry name" value="PPIase_dom_sf"/>
</dbReference>
<name>A0A7W9WYB1_9BURK</name>
<protein>
    <recommendedName>
        <fullName evidence="9">Periplasmic chaperone PpiD</fullName>
    </recommendedName>
    <alternativeName>
        <fullName evidence="10">Periplasmic folding chaperone</fullName>
    </alternativeName>
</protein>
<evidence type="ECO:0000256" key="11">
    <source>
        <dbReference type="PROSITE-ProRule" id="PRU00278"/>
    </source>
</evidence>
<keyword evidence="4 12" id="KW-0812">Transmembrane</keyword>
<dbReference type="PANTHER" id="PTHR47529:SF1">
    <property type="entry name" value="PERIPLASMIC CHAPERONE PPID"/>
    <property type="match status" value="1"/>
</dbReference>
<reference evidence="14 15" key="1">
    <citation type="submission" date="2020-08" db="EMBL/GenBank/DDBJ databases">
        <title>The Agave Microbiome: Exploring the role of microbial communities in plant adaptations to desert environments.</title>
        <authorList>
            <person name="Partida-Martinez L.P."/>
        </authorList>
    </citation>
    <scope>NUCLEOTIDE SEQUENCE [LARGE SCALE GENOMIC DNA]</scope>
    <source>
        <strain evidence="14 15">AT3.2</strain>
    </source>
</reference>
<proteinExistence type="inferred from homology"/>
<dbReference type="Proteomes" id="UP000540787">
    <property type="component" value="Unassembled WGS sequence"/>
</dbReference>
<dbReference type="Pfam" id="PF00639">
    <property type="entry name" value="Rotamase"/>
    <property type="match status" value="1"/>
</dbReference>
<evidence type="ECO:0000256" key="8">
    <source>
        <dbReference type="ARBA" id="ARBA00038408"/>
    </source>
</evidence>
<feature type="domain" description="PpiC" evidence="13">
    <location>
        <begin position="265"/>
        <end position="368"/>
    </location>
</feature>
<evidence type="ECO:0000256" key="10">
    <source>
        <dbReference type="ARBA" id="ARBA00042775"/>
    </source>
</evidence>
<dbReference type="PANTHER" id="PTHR47529">
    <property type="entry name" value="PEPTIDYL-PROLYL CIS-TRANS ISOMERASE D"/>
    <property type="match status" value="1"/>
</dbReference>
<organism evidence="14 15">
    <name type="scientific">Massilia aurea</name>
    <dbReference type="NCBI Taxonomy" id="373040"/>
    <lineage>
        <taxon>Bacteria</taxon>
        <taxon>Pseudomonadati</taxon>
        <taxon>Pseudomonadota</taxon>
        <taxon>Betaproteobacteria</taxon>
        <taxon>Burkholderiales</taxon>
        <taxon>Oxalobacteraceae</taxon>
        <taxon>Telluria group</taxon>
        <taxon>Massilia</taxon>
    </lineage>
</organism>
<dbReference type="AlphaFoldDB" id="A0A7W9WYB1"/>
<feature type="transmembrane region" description="Helical" evidence="12">
    <location>
        <begin position="12"/>
        <end position="29"/>
    </location>
</feature>